<dbReference type="CDD" id="cd17330">
    <property type="entry name" value="MFS_SLC46_TetA_like"/>
    <property type="match status" value="1"/>
</dbReference>
<organism evidence="8">
    <name type="scientific">freshwater metagenome</name>
    <dbReference type="NCBI Taxonomy" id="449393"/>
    <lineage>
        <taxon>unclassified sequences</taxon>
        <taxon>metagenomes</taxon>
        <taxon>ecological metagenomes</taxon>
    </lineage>
</organism>
<gene>
    <name evidence="8" type="ORF">UFOPK3376_00573</name>
</gene>
<feature type="transmembrane region" description="Helical" evidence="6">
    <location>
        <begin position="209"/>
        <end position="233"/>
    </location>
</feature>
<dbReference type="InterPro" id="IPR005829">
    <property type="entry name" value="Sugar_transporter_CS"/>
</dbReference>
<comment type="subcellular location">
    <subcellularLocation>
        <location evidence="1">Membrane</location>
        <topology evidence="1">Multi-pass membrane protein</topology>
    </subcellularLocation>
</comment>
<keyword evidence="2" id="KW-0813">Transport</keyword>
<feature type="transmembrane region" description="Helical" evidence="6">
    <location>
        <begin position="81"/>
        <end position="106"/>
    </location>
</feature>
<dbReference type="GO" id="GO:0022857">
    <property type="term" value="F:transmembrane transporter activity"/>
    <property type="evidence" value="ECO:0007669"/>
    <property type="project" value="InterPro"/>
</dbReference>
<dbReference type="EMBL" id="CAFBLP010000009">
    <property type="protein sequence ID" value="CAB4866517.1"/>
    <property type="molecule type" value="Genomic_DNA"/>
</dbReference>
<feature type="transmembrane region" description="Helical" evidence="6">
    <location>
        <begin position="245"/>
        <end position="264"/>
    </location>
</feature>
<dbReference type="PRINTS" id="PR01035">
    <property type="entry name" value="TCRTETA"/>
</dbReference>
<evidence type="ECO:0000256" key="1">
    <source>
        <dbReference type="ARBA" id="ARBA00004141"/>
    </source>
</evidence>
<dbReference type="AlphaFoldDB" id="A0A6J7D6R4"/>
<dbReference type="GO" id="GO:0016020">
    <property type="term" value="C:membrane"/>
    <property type="evidence" value="ECO:0007669"/>
    <property type="project" value="UniProtKB-SubCell"/>
</dbReference>
<evidence type="ECO:0000259" key="7">
    <source>
        <dbReference type="PROSITE" id="PS50850"/>
    </source>
</evidence>
<protein>
    <submittedName>
        <fullName evidence="8">Unannotated protein</fullName>
    </submittedName>
</protein>
<feature type="transmembrane region" description="Helical" evidence="6">
    <location>
        <begin position="15"/>
        <end position="37"/>
    </location>
</feature>
<name>A0A6J7D6R4_9ZZZZ</name>
<dbReference type="PROSITE" id="PS50850">
    <property type="entry name" value="MFS"/>
    <property type="match status" value="1"/>
</dbReference>
<evidence type="ECO:0000256" key="2">
    <source>
        <dbReference type="ARBA" id="ARBA00022448"/>
    </source>
</evidence>
<dbReference type="InterPro" id="IPR020846">
    <property type="entry name" value="MFS_dom"/>
</dbReference>
<evidence type="ECO:0000313" key="8">
    <source>
        <dbReference type="EMBL" id="CAB4866517.1"/>
    </source>
</evidence>
<dbReference type="InterPro" id="IPR001958">
    <property type="entry name" value="Tet-R_TetA/multi-R_MdtG-like"/>
</dbReference>
<feature type="transmembrane region" description="Helical" evidence="6">
    <location>
        <begin position="366"/>
        <end position="382"/>
    </location>
</feature>
<dbReference type="PROSITE" id="PS00216">
    <property type="entry name" value="SUGAR_TRANSPORT_1"/>
    <property type="match status" value="1"/>
</dbReference>
<evidence type="ECO:0000256" key="4">
    <source>
        <dbReference type="ARBA" id="ARBA00022989"/>
    </source>
</evidence>
<sequence>MSSTDSIPRTPLPRGFWVIWTTVALDLVGFGIVAPILGRYAERFGANPFTVGLLFASFSLAQFVCSPLLGRLSDRVGRKPIILLSLFGTAIGSVITGAAGALWVLFLGRIIDGASGASVSVAQGAVSDIVEPKDRPRAFGLLGAAFGVGFVFGPALGALSALRGPHLPFYIAGAVAFINGCVAIVRLPETHQHRGPRHVGEKSVHSADLWRLVTVAFIAVAAFSGFEATFALLAERRFSLDEGGIAVVFVCIGVFLVVVQGGLIRPIGAKLGVRGSVSVGLALNAVGLLILAFAKEWAILIPALVLLTLGQGLTTPNFTAMVTEGVAPRQRGEALGFQQSGSALARVLGPALAGFLFHHAGIPTPYLVAAAMCGLGLATLSWRRRA</sequence>
<dbReference type="PANTHER" id="PTHR23504:SF15">
    <property type="entry name" value="MAJOR FACILITATOR SUPERFAMILY (MFS) PROFILE DOMAIN-CONTAINING PROTEIN"/>
    <property type="match status" value="1"/>
</dbReference>
<dbReference type="PANTHER" id="PTHR23504">
    <property type="entry name" value="MAJOR FACILITATOR SUPERFAMILY DOMAIN-CONTAINING PROTEIN 10"/>
    <property type="match status" value="1"/>
</dbReference>
<dbReference type="InterPro" id="IPR036259">
    <property type="entry name" value="MFS_trans_sf"/>
</dbReference>
<feature type="transmembrane region" description="Helical" evidence="6">
    <location>
        <begin position="49"/>
        <end position="69"/>
    </location>
</feature>
<feature type="transmembrane region" description="Helical" evidence="6">
    <location>
        <begin position="271"/>
        <end position="293"/>
    </location>
</feature>
<evidence type="ECO:0000256" key="6">
    <source>
        <dbReference type="SAM" id="Phobius"/>
    </source>
</evidence>
<evidence type="ECO:0000256" key="3">
    <source>
        <dbReference type="ARBA" id="ARBA00022692"/>
    </source>
</evidence>
<feature type="transmembrane region" description="Helical" evidence="6">
    <location>
        <begin position="167"/>
        <end position="188"/>
    </location>
</feature>
<dbReference type="SUPFAM" id="SSF103473">
    <property type="entry name" value="MFS general substrate transporter"/>
    <property type="match status" value="1"/>
</dbReference>
<accession>A0A6J7D6R4</accession>
<keyword evidence="5 6" id="KW-0472">Membrane</keyword>
<feature type="domain" description="Major facilitator superfamily (MFS) profile" evidence="7">
    <location>
        <begin position="15"/>
        <end position="386"/>
    </location>
</feature>
<dbReference type="InterPro" id="IPR011701">
    <property type="entry name" value="MFS"/>
</dbReference>
<dbReference type="Pfam" id="PF07690">
    <property type="entry name" value="MFS_1"/>
    <property type="match status" value="1"/>
</dbReference>
<keyword evidence="3 6" id="KW-0812">Transmembrane</keyword>
<evidence type="ECO:0000256" key="5">
    <source>
        <dbReference type="ARBA" id="ARBA00023136"/>
    </source>
</evidence>
<proteinExistence type="predicted"/>
<feature type="transmembrane region" description="Helical" evidence="6">
    <location>
        <begin position="139"/>
        <end position="161"/>
    </location>
</feature>
<keyword evidence="4 6" id="KW-1133">Transmembrane helix</keyword>
<reference evidence="8" key="1">
    <citation type="submission" date="2020-05" db="EMBL/GenBank/DDBJ databases">
        <authorList>
            <person name="Chiriac C."/>
            <person name="Salcher M."/>
            <person name="Ghai R."/>
            <person name="Kavagutti S V."/>
        </authorList>
    </citation>
    <scope>NUCLEOTIDE SEQUENCE</scope>
</reference>
<dbReference type="Gene3D" id="1.20.1250.20">
    <property type="entry name" value="MFS general substrate transporter like domains"/>
    <property type="match status" value="1"/>
</dbReference>